<dbReference type="Proteomes" id="UP001501752">
    <property type="component" value="Unassembled WGS sequence"/>
</dbReference>
<dbReference type="EMBL" id="BAABIS010000001">
    <property type="protein sequence ID" value="GAA4854412.1"/>
    <property type="molecule type" value="Genomic_DNA"/>
</dbReference>
<proteinExistence type="predicted"/>
<reference evidence="3" key="1">
    <citation type="journal article" date="2019" name="Int. J. Syst. Evol. Microbiol.">
        <title>The Global Catalogue of Microorganisms (GCM) 10K type strain sequencing project: providing services to taxonomists for standard genome sequencing and annotation.</title>
        <authorList>
            <consortium name="The Broad Institute Genomics Platform"/>
            <consortium name="The Broad Institute Genome Sequencing Center for Infectious Disease"/>
            <person name="Wu L."/>
            <person name="Ma J."/>
        </authorList>
    </citation>
    <scope>NUCLEOTIDE SEQUENCE [LARGE SCALE GENOMIC DNA]</scope>
    <source>
        <strain evidence="3">JCM 13006</strain>
    </source>
</reference>
<dbReference type="RefSeq" id="WP_345697748.1">
    <property type="nucleotide sequence ID" value="NZ_BAABIS010000001.1"/>
</dbReference>
<keyword evidence="3" id="KW-1185">Reference proteome</keyword>
<evidence type="ECO:0000313" key="2">
    <source>
        <dbReference type="EMBL" id="GAA4854412.1"/>
    </source>
</evidence>
<evidence type="ECO:0000256" key="1">
    <source>
        <dbReference type="SAM" id="MobiDB-lite"/>
    </source>
</evidence>
<feature type="region of interest" description="Disordered" evidence="1">
    <location>
        <begin position="85"/>
        <end position="118"/>
    </location>
</feature>
<evidence type="ECO:0000313" key="3">
    <source>
        <dbReference type="Proteomes" id="UP001501752"/>
    </source>
</evidence>
<comment type="caution">
    <text evidence="2">The sequence shown here is derived from an EMBL/GenBank/DDBJ whole genome shotgun (WGS) entry which is preliminary data.</text>
</comment>
<gene>
    <name evidence="2" type="ORF">GCM10023235_34770</name>
</gene>
<protein>
    <submittedName>
        <fullName evidence="2">Uncharacterized protein</fullName>
    </submittedName>
</protein>
<sequence length="146" mass="15124">MTVAPLVGDPAPAAPPPGADLLLVPLAAARAALARLERLGRPAGPVEPHGDRAAFPLAPGAAELVPELLRWLGWGEELRLPVELDAGGRATADRVPAQRGADEPPPHPDRSAPGPALDLGSPDLLRLLDCLADACLRLRLGLPQAR</sequence>
<accession>A0ABP9DNI6</accession>
<feature type="compositionally biased region" description="Basic and acidic residues" evidence="1">
    <location>
        <begin position="100"/>
        <end position="110"/>
    </location>
</feature>
<organism evidence="2 3">
    <name type="scientific">Kitasatospora terrestris</name>
    <dbReference type="NCBI Taxonomy" id="258051"/>
    <lineage>
        <taxon>Bacteria</taxon>
        <taxon>Bacillati</taxon>
        <taxon>Actinomycetota</taxon>
        <taxon>Actinomycetes</taxon>
        <taxon>Kitasatosporales</taxon>
        <taxon>Streptomycetaceae</taxon>
        <taxon>Kitasatospora</taxon>
    </lineage>
</organism>
<name>A0ABP9DNI6_9ACTN</name>